<gene>
    <name evidence="4" type="ORF">EJB05_11238</name>
</gene>
<dbReference type="Pfam" id="PF13405">
    <property type="entry name" value="EF-hand_6"/>
    <property type="match status" value="1"/>
</dbReference>
<dbReference type="EMBL" id="RWGY01000007">
    <property type="protein sequence ID" value="TVU37895.1"/>
    <property type="molecule type" value="Genomic_DNA"/>
</dbReference>
<dbReference type="Gene3D" id="1.10.238.10">
    <property type="entry name" value="EF-hand"/>
    <property type="match status" value="1"/>
</dbReference>
<organism evidence="4 5">
    <name type="scientific">Eragrostis curvula</name>
    <name type="common">weeping love grass</name>
    <dbReference type="NCBI Taxonomy" id="38414"/>
    <lineage>
        <taxon>Eukaryota</taxon>
        <taxon>Viridiplantae</taxon>
        <taxon>Streptophyta</taxon>
        <taxon>Embryophyta</taxon>
        <taxon>Tracheophyta</taxon>
        <taxon>Spermatophyta</taxon>
        <taxon>Magnoliopsida</taxon>
        <taxon>Liliopsida</taxon>
        <taxon>Poales</taxon>
        <taxon>Poaceae</taxon>
        <taxon>PACMAD clade</taxon>
        <taxon>Chloridoideae</taxon>
        <taxon>Eragrostideae</taxon>
        <taxon>Eragrostidinae</taxon>
        <taxon>Eragrostis</taxon>
    </lineage>
</organism>
<evidence type="ECO:0000256" key="2">
    <source>
        <dbReference type="SAM" id="MobiDB-lite"/>
    </source>
</evidence>
<dbReference type="InterPro" id="IPR002048">
    <property type="entry name" value="EF_hand_dom"/>
</dbReference>
<dbReference type="GO" id="GO:0005509">
    <property type="term" value="F:calcium ion binding"/>
    <property type="evidence" value="ECO:0007669"/>
    <property type="project" value="InterPro"/>
</dbReference>
<keyword evidence="5" id="KW-1185">Reference proteome</keyword>
<dbReference type="InterPro" id="IPR018247">
    <property type="entry name" value="EF_Hand_1_Ca_BS"/>
</dbReference>
<dbReference type="SUPFAM" id="SSF47473">
    <property type="entry name" value="EF-hand"/>
    <property type="match status" value="1"/>
</dbReference>
<evidence type="ECO:0000313" key="4">
    <source>
        <dbReference type="EMBL" id="TVU37895.1"/>
    </source>
</evidence>
<dbReference type="Gramene" id="TVU37895">
    <property type="protein sequence ID" value="TVU37895"/>
    <property type="gene ID" value="EJB05_11238"/>
</dbReference>
<dbReference type="PROSITE" id="PS00018">
    <property type="entry name" value="EF_HAND_1"/>
    <property type="match status" value="2"/>
</dbReference>
<evidence type="ECO:0000259" key="3">
    <source>
        <dbReference type="PROSITE" id="PS50222"/>
    </source>
</evidence>
<sequence length="115" mass="13114">MPTRERLTVQEFKDWLKQFDTNCDGQISRKELREAIRRRGARFAGLRALFAVRRADKNRNGVVDDSEVEHLIELAERELGFMITDTAVPPPPARPCATDSPSPRGYTNWGDKAQT</sequence>
<evidence type="ECO:0000313" key="5">
    <source>
        <dbReference type="Proteomes" id="UP000324897"/>
    </source>
</evidence>
<comment type="caution">
    <text evidence="4">The sequence shown here is derived from an EMBL/GenBank/DDBJ whole genome shotgun (WGS) entry which is preliminary data.</text>
</comment>
<name>A0A5J9VQW7_9POAL</name>
<feature type="domain" description="EF-hand" evidence="3">
    <location>
        <begin position="7"/>
        <end position="42"/>
    </location>
</feature>
<dbReference type="CDD" id="cd00051">
    <property type="entry name" value="EFh"/>
    <property type="match status" value="1"/>
</dbReference>
<keyword evidence="1" id="KW-0106">Calcium</keyword>
<feature type="non-terminal residue" evidence="4">
    <location>
        <position position="1"/>
    </location>
</feature>
<feature type="region of interest" description="Disordered" evidence="2">
    <location>
        <begin position="86"/>
        <end position="115"/>
    </location>
</feature>
<dbReference type="InterPro" id="IPR011992">
    <property type="entry name" value="EF-hand-dom_pair"/>
</dbReference>
<dbReference type="SMART" id="SM00054">
    <property type="entry name" value="EFh"/>
    <property type="match status" value="2"/>
</dbReference>
<dbReference type="PROSITE" id="PS50222">
    <property type="entry name" value="EF_HAND_2"/>
    <property type="match status" value="1"/>
</dbReference>
<dbReference type="OrthoDB" id="26525at2759"/>
<reference evidence="4 5" key="1">
    <citation type="journal article" date="2019" name="Sci. Rep.">
        <title>A high-quality genome of Eragrostis curvula grass provides insights into Poaceae evolution and supports new strategies to enhance forage quality.</title>
        <authorList>
            <person name="Carballo J."/>
            <person name="Santos B.A.C.M."/>
            <person name="Zappacosta D."/>
            <person name="Garbus I."/>
            <person name="Selva J.P."/>
            <person name="Gallo C.A."/>
            <person name="Diaz A."/>
            <person name="Albertini E."/>
            <person name="Caccamo M."/>
            <person name="Echenique V."/>
        </authorList>
    </citation>
    <scope>NUCLEOTIDE SEQUENCE [LARGE SCALE GENOMIC DNA]</scope>
    <source>
        <strain evidence="5">cv. Victoria</strain>
        <tissue evidence="4">Leaf</tissue>
    </source>
</reference>
<dbReference type="AlphaFoldDB" id="A0A5J9VQW7"/>
<proteinExistence type="predicted"/>
<accession>A0A5J9VQW7</accession>
<protein>
    <recommendedName>
        <fullName evidence="3">EF-hand domain-containing protein</fullName>
    </recommendedName>
</protein>
<evidence type="ECO:0000256" key="1">
    <source>
        <dbReference type="ARBA" id="ARBA00022837"/>
    </source>
</evidence>
<dbReference type="Proteomes" id="UP000324897">
    <property type="component" value="Chromosome 4"/>
</dbReference>